<gene>
    <name evidence="1" type="ORF">PHET_10331</name>
</gene>
<dbReference type="AlphaFoldDB" id="A0A8J4T271"/>
<name>A0A8J4T271_9TREM</name>
<evidence type="ECO:0000313" key="1">
    <source>
        <dbReference type="EMBL" id="KAF5396736.1"/>
    </source>
</evidence>
<evidence type="ECO:0000313" key="2">
    <source>
        <dbReference type="Proteomes" id="UP000748531"/>
    </source>
</evidence>
<dbReference type="EMBL" id="LUCH01007465">
    <property type="protein sequence ID" value="KAF5396736.1"/>
    <property type="molecule type" value="Genomic_DNA"/>
</dbReference>
<organism evidence="1 2">
    <name type="scientific">Paragonimus heterotremus</name>
    <dbReference type="NCBI Taxonomy" id="100268"/>
    <lineage>
        <taxon>Eukaryota</taxon>
        <taxon>Metazoa</taxon>
        <taxon>Spiralia</taxon>
        <taxon>Lophotrochozoa</taxon>
        <taxon>Platyhelminthes</taxon>
        <taxon>Trematoda</taxon>
        <taxon>Digenea</taxon>
        <taxon>Plagiorchiida</taxon>
        <taxon>Troglotremata</taxon>
        <taxon>Troglotrematidae</taxon>
        <taxon>Paragonimus</taxon>
    </lineage>
</organism>
<reference evidence="1" key="1">
    <citation type="submission" date="2019-05" db="EMBL/GenBank/DDBJ databases">
        <title>Annotation for the trematode Paragonimus heterotremus.</title>
        <authorList>
            <person name="Choi Y.-J."/>
        </authorList>
    </citation>
    <scope>NUCLEOTIDE SEQUENCE</scope>
    <source>
        <strain evidence="1">LC</strain>
    </source>
</reference>
<sequence>MFACSWLDNIGTNNQHYYANGNRDQSFQLISYNSIDVSKRPMGNPPTIPHKVFLVTPGGLSTHGNHHPDEVHHLLSFNFGLDWPKTSNSLYCVHRSGCNHLSRDCLESVEE</sequence>
<keyword evidence="2" id="KW-1185">Reference proteome</keyword>
<protein>
    <submittedName>
        <fullName evidence="1">Uncharacterized protein</fullName>
    </submittedName>
</protein>
<comment type="caution">
    <text evidence="1">The sequence shown here is derived from an EMBL/GenBank/DDBJ whole genome shotgun (WGS) entry which is preliminary data.</text>
</comment>
<proteinExistence type="predicted"/>
<accession>A0A8J4T271</accession>
<dbReference type="Proteomes" id="UP000748531">
    <property type="component" value="Unassembled WGS sequence"/>
</dbReference>